<evidence type="ECO:0008006" key="3">
    <source>
        <dbReference type="Google" id="ProtNLM"/>
    </source>
</evidence>
<evidence type="ECO:0000313" key="1">
    <source>
        <dbReference type="EMBL" id="KAA1078702.1"/>
    </source>
</evidence>
<organism evidence="1 2">
    <name type="scientific">Puccinia graminis f. sp. tritici</name>
    <dbReference type="NCBI Taxonomy" id="56615"/>
    <lineage>
        <taxon>Eukaryota</taxon>
        <taxon>Fungi</taxon>
        <taxon>Dikarya</taxon>
        <taxon>Basidiomycota</taxon>
        <taxon>Pucciniomycotina</taxon>
        <taxon>Pucciniomycetes</taxon>
        <taxon>Pucciniales</taxon>
        <taxon>Pucciniaceae</taxon>
        <taxon>Puccinia</taxon>
    </lineage>
</organism>
<proteinExistence type="predicted"/>
<keyword evidence="2" id="KW-1185">Reference proteome</keyword>
<dbReference type="AlphaFoldDB" id="A0A5B0MQ88"/>
<evidence type="ECO:0000313" key="2">
    <source>
        <dbReference type="Proteomes" id="UP000324748"/>
    </source>
</evidence>
<sequence length="79" mass="9191">MSNKKDNPQSNKIKAYLKAELFFKEDNLDHKTTPLIKWWRANKTTYQRWQSLPEVAIVVAFSPQLTLSAASCGCERKYL</sequence>
<dbReference type="Proteomes" id="UP000324748">
    <property type="component" value="Unassembled WGS sequence"/>
</dbReference>
<dbReference type="OrthoDB" id="2409584at2759"/>
<gene>
    <name evidence="1" type="ORF">PGT21_000647</name>
</gene>
<comment type="caution">
    <text evidence="1">The sequence shown here is derived from an EMBL/GenBank/DDBJ whole genome shotgun (WGS) entry which is preliminary data.</text>
</comment>
<accession>A0A5B0MQ88</accession>
<dbReference type="EMBL" id="VSWC01000139">
    <property type="protein sequence ID" value="KAA1078702.1"/>
    <property type="molecule type" value="Genomic_DNA"/>
</dbReference>
<protein>
    <recommendedName>
        <fullName evidence="3">HAT C-terminal dimerisation domain-containing protein</fullName>
    </recommendedName>
</protein>
<reference evidence="1 2" key="1">
    <citation type="submission" date="2019-05" db="EMBL/GenBank/DDBJ databases">
        <title>Emergence of the Ug99 lineage of the wheat stem rust pathogen through somatic hybridization.</title>
        <authorList>
            <person name="Li F."/>
            <person name="Upadhyaya N.M."/>
            <person name="Sperschneider J."/>
            <person name="Matny O."/>
            <person name="Nguyen-Phuc H."/>
            <person name="Mago R."/>
            <person name="Raley C."/>
            <person name="Miller M.E."/>
            <person name="Silverstein K.A.T."/>
            <person name="Henningsen E."/>
            <person name="Hirsch C.D."/>
            <person name="Visser B."/>
            <person name="Pretorius Z.A."/>
            <person name="Steffenson B.J."/>
            <person name="Schwessinger B."/>
            <person name="Dodds P.N."/>
            <person name="Figueroa M."/>
        </authorList>
    </citation>
    <scope>NUCLEOTIDE SEQUENCE [LARGE SCALE GENOMIC DNA]</scope>
    <source>
        <strain evidence="1">21-0</strain>
    </source>
</reference>
<name>A0A5B0MQ88_PUCGR</name>